<name>A0ABU7RAD6_9ACTN</name>
<comment type="caution">
    <text evidence="1">The sequence shown here is derived from an EMBL/GenBank/DDBJ whole genome shotgun (WGS) entry which is preliminary data.</text>
</comment>
<reference evidence="1 2" key="1">
    <citation type="submission" date="2024-01" db="EMBL/GenBank/DDBJ databases">
        <title>Description of Olsenella sp. nov., isolated from pig feces.</title>
        <authorList>
            <person name="Chang Y.-H."/>
        </authorList>
    </citation>
    <scope>NUCLEOTIDE SEQUENCE [LARGE SCALE GENOMIC DNA]</scope>
    <source>
        <strain evidence="1 2">YH-ols2223</strain>
    </source>
</reference>
<dbReference type="Proteomes" id="UP001332931">
    <property type="component" value="Unassembled WGS sequence"/>
</dbReference>
<evidence type="ECO:0000313" key="2">
    <source>
        <dbReference type="Proteomes" id="UP001332931"/>
    </source>
</evidence>
<organism evidence="1 2">
    <name type="scientific">Olsenella absiana</name>
    <dbReference type="NCBI Taxonomy" id="3115222"/>
    <lineage>
        <taxon>Bacteria</taxon>
        <taxon>Bacillati</taxon>
        <taxon>Actinomycetota</taxon>
        <taxon>Coriobacteriia</taxon>
        <taxon>Coriobacteriales</taxon>
        <taxon>Atopobiaceae</taxon>
        <taxon>Olsenella</taxon>
    </lineage>
</organism>
<evidence type="ECO:0000313" key="1">
    <source>
        <dbReference type="EMBL" id="MEE6147558.1"/>
    </source>
</evidence>
<protein>
    <submittedName>
        <fullName evidence="1">Uncharacterized protein</fullName>
    </submittedName>
</protein>
<dbReference type="EMBL" id="JAZGJQ010000005">
    <property type="protein sequence ID" value="MEE6147558.1"/>
    <property type="molecule type" value="Genomic_DNA"/>
</dbReference>
<sequence>MGIKAIGRTMAVSVAMAGVGYLAYTYAIPAEKKVELETRFAEAKSRAHEIVEAVRPYVDQMVHPSPADHSNREATIRQWETLGY</sequence>
<dbReference type="RefSeq" id="WP_330958326.1">
    <property type="nucleotide sequence ID" value="NZ_JAZGJQ010000005.1"/>
</dbReference>
<keyword evidence="2" id="KW-1185">Reference proteome</keyword>
<accession>A0ABU7RAD6</accession>
<proteinExistence type="predicted"/>
<gene>
    <name evidence="1" type="ORF">VXJ25_06120</name>
</gene>